<proteinExistence type="predicted"/>
<protein>
    <submittedName>
        <fullName evidence="2">Uncharacterized protein LOC113793795</fullName>
    </submittedName>
</protein>
<name>A0A6P6Y2E9_DERPT</name>
<dbReference type="KEGG" id="dpte:113793795"/>
<dbReference type="Proteomes" id="UP000515146">
    <property type="component" value="Unplaced"/>
</dbReference>
<sequence>MAKKYKLDQESRNLIKFIHDSLLKMQHELILDPSEVPLQDLKNELIGFRNQLDEIMAKFDDWKKFGKTLLFHVEKITLCHLMINKLWYWKILDDHQIQTMS</sequence>
<dbReference type="AlphaFoldDB" id="A0A6P6Y2E9"/>
<accession>A0A6P6Y2E9</accession>
<organism evidence="1 2">
    <name type="scientific">Dermatophagoides pteronyssinus</name>
    <name type="common">European house dust mite</name>
    <dbReference type="NCBI Taxonomy" id="6956"/>
    <lineage>
        <taxon>Eukaryota</taxon>
        <taxon>Metazoa</taxon>
        <taxon>Ecdysozoa</taxon>
        <taxon>Arthropoda</taxon>
        <taxon>Chelicerata</taxon>
        <taxon>Arachnida</taxon>
        <taxon>Acari</taxon>
        <taxon>Acariformes</taxon>
        <taxon>Sarcoptiformes</taxon>
        <taxon>Astigmata</taxon>
        <taxon>Psoroptidia</taxon>
        <taxon>Analgoidea</taxon>
        <taxon>Pyroglyphidae</taxon>
        <taxon>Dermatophagoidinae</taxon>
        <taxon>Dermatophagoides</taxon>
    </lineage>
</organism>
<evidence type="ECO:0000313" key="1">
    <source>
        <dbReference type="Proteomes" id="UP000515146"/>
    </source>
</evidence>
<keyword evidence="1" id="KW-1185">Reference proteome</keyword>
<dbReference type="RefSeq" id="XP_027199668.1">
    <property type="nucleotide sequence ID" value="XM_027343867.1"/>
</dbReference>
<evidence type="ECO:0000313" key="2">
    <source>
        <dbReference type="RefSeq" id="XP_027199668.1"/>
    </source>
</evidence>
<dbReference type="InParanoid" id="A0A6P6Y2E9"/>
<reference evidence="2" key="1">
    <citation type="submission" date="2025-08" db="UniProtKB">
        <authorList>
            <consortium name="RefSeq"/>
        </authorList>
    </citation>
    <scope>IDENTIFICATION</scope>
    <source>
        <strain evidence="2">Airmid</strain>
    </source>
</reference>
<gene>
    <name evidence="2" type="primary">LOC113793795</name>
</gene>